<dbReference type="InterPro" id="IPR027417">
    <property type="entry name" value="P-loop_NTPase"/>
</dbReference>
<dbReference type="EMBL" id="AYKW01000006">
    <property type="protein sequence ID" value="PIL34187.1"/>
    <property type="molecule type" value="Genomic_DNA"/>
</dbReference>
<dbReference type="Proteomes" id="UP000230002">
    <property type="component" value="Unassembled WGS sequence"/>
</dbReference>
<feature type="compositionally biased region" description="Acidic residues" evidence="1">
    <location>
        <begin position="102"/>
        <end position="112"/>
    </location>
</feature>
<accession>A0A2G8SKB8</accession>
<sequence>MTVDPEVSSISNLLWNDRWSPKRADEVLGNEQSALYLRDWLLALKLHIHGSGDVPSQGFAASDKKGKQKGSKAKAKAKGPRGTKRPRIVRDVERKRRRVDSEEPEDSWIVDDDSEDDPLDLIFASEDDLIGYPISRLRRGRGIGFEKDSELASIDKISEEPRNPPPSDDVPPFSYKPPKFGETIRNTILLTGPPGCGKTAAVYACAKELGWEVFEVYPGVGDRSGSALQKLIGEVGKNHLVKQKTQPKAKAEKEKPHAKPKRNFFAKRVVSDDEDELAVAPVSDAPEQAQEEPSQTEPVEISQSIVLVEEVDILYREDANFWPTMVKIIKECHRPVVMTCNDASLVPMVDLPLQTMLYFAPCPTALAVSYLQLRSLTEGLETSSALIRELYEGRGRIGTRHERCFDNILYPRRICQPPPDLRHTINHLQCGTDDSCEDGHFLSEKTTQDQSLQRLRRIAWSLELCSFADSGLRRPASGVMRDLLSNSAQPCADDVIGFQHLFTYADDTSPYAPITFSTYHRDEAILDDLLSDAAPHYPGQDDILSDSPDLPVLHTSHCDSLLPILDRLRIPREDLVHDPAAIFVDYEPWIRHMVRADDAHIAATHASGEFEGTTRRTRNSQRSQWELQRWISLDEDQRGILGRTALDVEVDADADVVTAPALAAEPASSE</sequence>
<dbReference type="GO" id="GO:0016887">
    <property type="term" value="F:ATP hydrolysis activity"/>
    <property type="evidence" value="ECO:0007669"/>
    <property type="project" value="InterPro"/>
</dbReference>
<comment type="caution">
    <text evidence="3">The sequence shown here is derived from an EMBL/GenBank/DDBJ whole genome shotgun (WGS) entry which is preliminary data.</text>
</comment>
<feature type="domain" description="ATPase AAA-type core" evidence="2">
    <location>
        <begin position="188"/>
        <end position="216"/>
    </location>
</feature>
<dbReference type="SUPFAM" id="SSF52540">
    <property type="entry name" value="P-loop containing nucleoside triphosphate hydrolases"/>
    <property type="match status" value="1"/>
</dbReference>
<dbReference type="STRING" id="1077348.A0A2G8SKB8"/>
<reference evidence="3 4" key="1">
    <citation type="journal article" date="2015" name="Sci. Rep.">
        <title>Chromosome-level genome map provides insights into diverse defense mechanisms in the medicinal fungus Ganoderma sinense.</title>
        <authorList>
            <person name="Zhu Y."/>
            <person name="Xu J."/>
            <person name="Sun C."/>
            <person name="Zhou S."/>
            <person name="Xu H."/>
            <person name="Nelson D.R."/>
            <person name="Qian J."/>
            <person name="Song J."/>
            <person name="Luo H."/>
            <person name="Xiang L."/>
            <person name="Li Y."/>
            <person name="Xu Z."/>
            <person name="Ji A."/>
            <person name="Wang L."/>
            <person name="Lu S."/>
            <person name="Hayward A."/>
            <person name="Sun W."/>
            <person name="Li X."/>
            <person name="Schwartz D.C."/>
            <person name="Wang Y."/>
            <person name="Chen S."/>
        </authorList>
    </citation>
    <scope>NUCLEOTIDE SEQUENCE [LARGE SCALE GENOMIC DNA]</scope>
    <source>
        <strain evidence="3 4">ZZ0214-1</strain>
    </source>
</reference>
<keyword evidence="4" id="KW-1185">Reference proteome</keyword>
<organism evidence="3 4">
    <name type="scientific">Ganoderma sinense ZZ0214-1</name>
    <dbReference type="NCBI Taxonomy" id="1077348"/>
    <lineage>
        <taxon>Eukaryota</taxon>
        <taxon>Fungi</taxon>
        <taxon>Dikarya</taxon>
        <taxon>Basidiomycota</taxon>
        <taxon>Agaricomycotina</taxon>
        <taxon>Agaricomycetes</taxon>
        <taxon>Polyporales</taxon>
        <taxon>Polyporaceae</taxon>
        <taxon>Ganoderma</taxon>
    </lineage>
</organism>
<name>A0A2G8SKB8_9APHY</name>
<evidence type="ECO:0000313" key="3">
    <source>
        <dbReference type="EMBL" id="PIL34187.1"/>
    </source>
</evidence>
<evidence type="ECO:0000313" key="4">
    <source>
        <dbReference type="Proteomes" id="UP000230002"/>
    </source>
</evidence>
<feature type="region of interest" description="Disordered" evidence="1">
    <location>
        <begin position="55"/>
        <end position="112"/>
    </location>
</feature>
<dbReference type="Pfam" id="PF00004">
    <property type="entry name" value="AAA"/>
    <property type="match status" value="1"/>
</dbReference>
<dbReference type="GO" id="GO:0005634">
    <property type="term" value="C:nucleus"/>
    <property type="evidence" value="ECO:0007669"/>
    <property type="project" value="TreeGrafter"/>
</dbReference>
<dbReference type="GO" id="GO:0003677">
    <property type="term" value="F:DNA binding"/>
    <property type="evidence" value="ECO:0007669"/>
    <property type="project" value="TreeGrafter"/>
</dbReference>
<dbReference type="PANTHER" id="PTHR23389">
    <property type="entry name" value="CHROMOSOME TRANSMISSION FIDELITY FACTOR 18"/>
    <property type="match status" value="1"/>
</dbReference>
<gene>
    <name evidence="3" type="ORF">GSI_03898</name>
</gene>
<protein>
    <recommendedName>
        <fullName evidence="2">ATPase AAA-type core domain-containing protein</fullName>
    </recommendedName>
</protein>
<dbReference type="OrthoDB" id="9996895at2759"/>
<dbReference type="AlphaFoldDB" id="A0A2G8SKB8"/>
<feature type="region of interest" description="Disordered" evidence="1">
    <location>
        <begin position="242"/>
        <end position="262"/>
    </location>
</feature>
<dbReference type="Gene3D" id="3.40.50.300">
    <property type="entry name" value="P-loop containing nucleotide triphosphate hydrolases"/>
    <property type="match status" value="1"/>
</dbReference>
<dbReference type="GO" id="GO:0005524">
    <property type="term" value="F:ATP binding"/>
    <property type="evidence" value="ECO:0007669"/>
    <property type="project" value="InterPro"/>
</dbReference>
<dbReference type="InterPro" id="IPR003959">
    <property type="entry name" value="ATPase_AAA_core"/>
</dbReference>
<proteinExistence type="predicted"/>
<evidence type="ECO:0000256" key="1">
    <source>
        <dbReference type="SAM" id="MobiDB-lite"/>
    </source>
</evidence>
<feature type="region of interest" description="Disordered" evidence="1">
    <location>
        <begin position="276"/>
        <end position="298"/>
    </location>
</feature>
<dbReference type="PANTHER" id="PTHR23389:SF21">
    <property type="entry name" value="ATPASE FAMILY AAA DOMAIN-CONTAINING PROTEIN 5"/>
    <property type="match status" value="1"/>
</dbReference>
<evidence type="ECO:0000259" key="2">
    <source>
        <dbReference type="Pfam" id="PF00004"/>
    </source>
</evidence>
<feature type="compositionally biased region" description="Basic residues" evidence="1">
    <location>
        <begin position="66"/>
        <end position="87"/>
    </location>
</feature>